<dbReference type="Proteomes" id="UP000036196">
    <property type="component" value="Unassembled WGS sequence"/>
</dbReference>
<dbReference type="AlphaFoldDB" id="A0A0J5LLL2"/>
<protein>
    <submittedName>
        <fullName evidence="1">Type VI secretion protein ImpA</fullName>
    </submittedName>
</protein>
<evidence type="ECO:0000313" key="3">
    <source>
        <dbReference type="Proteomes" id="UP000036196"/>
    </source>
</evidence>
<comment type="caution">
    <text evidence="1">The sequence shown here is derived from an EMBL/GenBank/DDBJ whole genome shotgun (WGS) entry which is preliminary data.</text>
</comment>
<evidence type="ECO:0000313" key="2">
    <source>
        <dbReference type="EMBL" id="KMK08142.1"/>
    </source>
</evidence>
<sequence>MTLPQQLKTGGDPRLQPDYTALREELAKLSH</sequence>
<dbReference type="EMBL" id="LDZF01000082">
    <property type="protein sequence ID" value="KMK02042.1"/>
    <property type="molecule type" value="Genomic_DNA"/>
</dbReference>
<name>A0A0J5LLL2_PLUGE</name>
<accession>A0A0J5LLL2</accession>
<keyword evidence="3" id="KW-1185">Reference proteome</keyword>
<feature type="non-terminal residue" evidence="1">
    <location>
        <position position="31"/>
    </location>
</feature>
<dbReference type="PATRIC" id="fig|61647.15.peg.4200"/>
<dbReference type="eggNOG" id="COG3515">
    <property type="taxonomic scope" value="Bacteria"/>
</dbReference>
<organism evidence="1 3">
    <name type="scientific">Pluralibacter gergoviae</name>
    <name type="common">Enterobacter gergoviae</name>
    <dbReference type="NCBI Taxonomy" id="61647"/>
    <lineage>
        <taxon>Bacteria</taxon>
        <taxon>Pseudomonadati</taxon>
        <taxon>Pseudomonadota</taxon>
        <taxon>Gammaproteobacteria</taxon>
        <taxon>Enterobacterales</taxon>
        <taxon>Enterobacteriaceae</taxon>
        <taxon>Pluralibacter</taxon>
    </lineage>
</organism>
<reference evidence="1 3" key="1">
    <citation type="submission" date="2015-05" db="EMBL/GenBank/DDBJ databases">
        <title>Genome sequences of Pluralibacter gergoviae.</title>
        <authorList>
            <person name="Greninger A.L."/>
            <person name="Miller S."/>
        </authorList>
    </citation>
    <scope>NUCLEOTIDE SEQUENCE [LARGE SCALE GENOMIC DNA]</scope>
    <source>
        <strain evidence="1 3">JS81F13</strain>
    </source>
</reference>
<proteinExistence type="predicted"/>
<evidence type="ECO:0000313" key="1">
    <source>
        <dbReference type="EMBL" id="KMK02042.1"/>
    </source>
</evidence>
<gene>
    <name evidence="2" type="ORF">ABW06_24890</name>
    <name evidence="1" type="ORF">ABW06_25930</name>
</gene>
<dbReference type="EMBL" id="LDZF01000049">
    <property type="protein sequence ID" value="KMK08142.1"/>
    <property type="molecule type" value="Genomic_DNA"/>
</dbReference>